<dbReference type="HOGENOM" id="CLU_2826387_0_0_5"/>
<dbReference type="KEGG" id="mmn:midi_00842"/>
<evidence type="ECO:0000313" key="1">
    <source>
        <dbReference type="EMBL" id="AEI89130.1"/>
    </source>
</evidence>
<keyword evidence="2" id="KW-1185">Reference proteome</keyword>
<dbReference type="EMBL" id="CP002130">
    <property type="protein sequence ID" value="AEI89130.1"/>
    <property type="molecule type" value="Genomic_DNA"/>
</dbReference>
<sequence length="66" mass="7571">MAVTTPSRIDINDNKIKFKFMGIKRQRNVSVKALGSLYLGLIAKKIMGNKQNPWEYVQFLVSGHYL</sequence>
<reference evidence="1 2" key="1">
    <citation type="journal article" date="2011" name="Mol. Biol. Evol.">
        <title>Phylogenomic evidence for the presence of a flagellum and cbb3 oxidase in the free-living mitochondrial ancestor.</title>
        <authorList>
            <person name="Sassera D."/>
            <person name="Lo N."/>
            <person name="Epis S."/>
            <person name="D'Auria G."/>
            <person name="Montagna M."/>
            <person name="Comandatore F."/>
            <person name="Horner D."/>
            <person name="Pereto J."/>
            <person name="Luciano A.M."/>
            <person name="Franciosi F."/>
            <person name="Ferri E."/>
            <person name="Crotti E."/>
            <person name="Bazzocchi C."/>
            <person name="Daffonchio D."/>
            <person name="Sacchi L."/>
            <person name="Moya A."/>
            <person name="Latorre A."/>
            <person name="Bandi C."/>
        </authorList>
    </citation>
    <scope>NUCLEOTIDE SEQUENCE [LARGE SCALE GENOMIC DNA]</scope>
    <source>
        <strain evidence="1 2">IricVA</strain>
    </source>
</reference>
<dbReference type="Proteomes" id="UP000006639">
    <property type="component" value="Chromosome"/>
</dbReference>
<gene>
    <name evidence="1" type="ordered locus">midi_00842</name>
</gene>
<dbReference type="AlphaFoldDB" id="F7XWT1"/>
<name>F7XWT1_MIDMI</name>
<protein>
    <submittedName>
        <fullName evidence="1">Uncharacterized protein</fullName>
    </submittedName>
</protein>
<proteinExistence type="predicted"/>
<accession>F7XWT1</accession>
<organism evidence="1 2">
    <name type="scientific">Midichloria mitochondrii (strain IricVA)</name>
    <dbReference type="NCBI Taxonomy" id="696127"/>
    <lineage>
        <taxon>Bacteria</taxon>
        <taxon>Pseudomonadati</taxon>
        <taxon>Pseudomonadota</taxon>
        <taxon>Alphaproteobacteria</taxon>
        <taxon>Rickettsiales</taxon>
        <taxon>Candidatus Midichloriaceae</taxon>
        <taxon>Candidatus Midichloria</taxon>
    </lineage>
</organism>
<evidence type="ECO:0000313" key="2">
    <source>
        <dbReference type="Proteomes" id="UP000006639"/>
    </source>
</evidence>